<evidence type="ECO:0000313" key="1">
    <source>
        <dbReference type="EMBL" id="EKG16845.1"/>
    </source>
</evidence>
<evidence type="ECO:0000313" key="2">
    <source>
        <dbReference type="Proteomes" id="UP000007129"/>
    </source>
</evidence>
<comment type="caution">
    <text evidence="1">The sequence shown here is derived from an EMBL/GenBank/DDBJ whole genome shotgun (WGS) entry which is preliminary data.</text>
</comment>
<organism evidence="1 2">
    <name type="scientific">Macrophomina phaseolina (strain MS6)</name>
    <name type="common">Charcoal rot fungus</name>
    <dbReference type="NCBI Taxonomy" id="1126212"/>
    <lineage>
        <taxon>Eukaryota</taxon>
        <taxon>Fungi</taxon>
        <taxon>Dikarya</taxon>
        <taxon>Ascomycota</taxon>
        <taxon>Pezizomycotina</taxon>
        <taxon>Dothideomycetes</taxon>
        <taxon>Dothideomycetes incertae sedis</taxon>
        <taxon>Botryosphaeriales</taxon>
        <taxon>Botryosphaeriaceae</taxon>
        <taxon>Macrophomina</taxon>
    </lineage>
</organism>
<accession>K2SJ28</accession>
<proteinExistence type="predicted"/>
<dbReference type="InParanoid" id="K2SJ28"/>
<protein>
    <submittedName>
        <fullName evidence="1">Uncharacterized protein</fullName>
    </submittedName>
</protein>
<dbReference type="AlphaFoldDB" id="K2SJ28"/>
<dbReference type="Proteomes" id="UP000007129">
    <property type="component" value="Unassembled WGS sequence"/>
</dbReference>
<name>K2SJ28_MACPH</name>
<dbReference type="EMBL" id="AHHD01000260">
    <property type="protein sequence ID" value="EKG16845.1"/>
    <property type="molecule type" value="Genomic_DNA"/>
</dbReference>
<dbReference type="VEuPathDB" id="FungiDB:MPH_05948"/>
<dbReference type="HOGENOM" id="CLU_1796835_0_0_1"/>
<sequence>MRACQTGQEPGIYIREMRCCLTPLMSRVSYLSILPTSKSQVLSLSFRRHPGRNRHSTVPTTGGYHLLCPSMGHVDHAIMIPSPHFVLPTNPRLSADLAVFSAPTSPWGSPTGEVGRASILLWPDDVPTCLLKGVVSWGDCRPSS</sequence>
<reference evidence="1 2" key="1">
    <citation type="journal article" date="2012" name="BMC Genomics">
        <title>Tools to kill: Genome of one of the most destructive plant pathogenic fungi Macrophomina phaseolina.</title>
        <authorList>
            <person name="Islam M.S."/>
            <person name="Haque M.S."/>
            <person name="Islam M.M."/>
            <person name="Emdad E.M."/>
            <person name="Halim A."/>
            <person name="Hossen Q.M.M."/>
            <person name="Hossain M.Z."/>
            <person name="Ahmed B."/>
            <person name="Rahim S."/>
            <person name="Rahman M.S."/>
            <person name="Alam M.M."/>
            <person name="Hou S."/>
            <person name="Wan X."/>
            <person name="Saito J.A."/>
            <person name="Alam M."/>
        </authorList>
    </citation>
    <scope>NUCLEOTIDE SEQUENCE [LARGE SCALE GENOMIC DNA]</scope>
    <source>
        <strain evidence="1 2">MS6</strain>
    </source>
</reference>
<gene>
    <name evidence="1" type="ORF">MPH_05948</name>
</gene>